<dbReference type="InterPro" id="IPR041048">
    <property type="entry name" value="RuvB-like_C"/>
</dbReference>
<organism evidence="10">
    <name type="scientific">Mesocestoides corti</name>
    <name type="common">Flatworm</name>
    <dbReference type="NCBI Taxonomy" id="53468"/>
    <lineage>
        <taxon>Eukaryota</taxon>
        <taxon>Metazoa</taxon>
        <taxon>Spiralia</taxon>
        <taxon>Lophotrochozoa</taxon>
        <taxon>Platyhelminthes</taxon>
        <taxon>Cestoda</taxon>
        <taxon>Eucestoda</taxon>
        <taxon>Cyclophyllidea</taxon>
        <taxon>Mesocestoididae</taxon>
        <taxon>Mesocestoides</taxon>
    </lineage>
</organism>
<keyword evidence="3 8" id="KW-0547">Nucleotide-binding</keyword>
<dbReference type="GO" id="GO:0003678">
    <property type="term" value="F:DNA helicase activity"/>
    <property type="evidence" value="ECO:0007669"/>
    <property type="project" value="UniProtKB-EC"/>
</dbReference>
<accession>A0A5K3F8A8</accession>
<comment type="similarity">
    <text evidence="2 8">Belongs to the RuvB family.</text>
</comment>
<dbReference type="Gene3D" id="2.40.50.360">
    <property type="entry name" value="RuvB-like helicase, domain II"/>
    <property type="match status" value="1"/>
</dbReference>
<dbReference type="WBParaSite" id="MCU_006266-RA">
    <property type="protein sequence ID" value="MCU_006266-RA"/>
    <property type="gene ID" value="MCU_006266"/>
</dbReference>
<comment type="subcellular location">
    <subcellularLocation>
        <location evidence="1">Nucleus</location>
    </subcellularLocation>
</comment>
<dbReference type="SUPFAM" id="SSF52540">
    <property type="entry name" value="P-loop containing nucleoside triphosphate hydrolases"/>
    <property type="match status" value="1"/>
</dbReference>
<dbReference type="InterPro" id="IPR042487">
    <property type="entry name" value="RuvBL1/2_DNA/RNA_bd_dom"/>
</dbReference>
<keyword evidence="8" id="KW-0805">Transcription regulation</keyword>
<feature type="domain" description="AAA+ ATPase" evidence="9">
    <location>
        <begin position="62"/>
        <end position="365"/>
    </location>
</feature>
<dbReference type="InterPro" id="IPR027417">
    <property type="entry name" value="P-loop_NTPase"/>
</dbReference>
<evidence type="ECO:0000256" key="6">
    <source>
        <dbReference type="ARBA" id="ARBA00022840"/>
    </source>
</evidence>
<dbReference type="Gene3D" id="3.40.50.300">
    <property type="entry name" value="P-loop containing nucleotide triphosphate hydrolases"/>
    <property type="match status" value="1"/>
</dbReference>
<dbReference type="GO" id="GO:0005524">
    <property type="term" value="F:ATP binding"/>
    <property type="evidence" value="ECO:0007669"/>
    <property type="project" value="UniProtKB-KW"/>
</dbReference>
<evidence type="ECO:0000256" key="3">
    <source>
        <dbReference type="ARBA" id="ARBA00022741"/>
    </source>
</evidence>
<proteinExistence type="inferred from homology"/>
<dbReference type="FunFam" id="3.40.50.300:FF:002221">
    <property type="entry name" value="RuvB-like 2"/>
    <property type="match status" value="1"/>
</dbReference>
<dbReference type="GO" id="GO:0005634">
    <property type="term" value="C:nucleus"/>
    <property type="evidence" value="ECO:0007669"/>
    <property type="project" value="UniProtKB-SubCell"/>
</dbReference>
<name>A0A5K3F8A8_MESCO</name>
<evidence type="ECO:0000256" key="1">
    <source>
        <dbReference type="ARBA" id="ARBA00004123"/>
    </source>
</evidence>
<dbReference type="InterPro" id="IPR027238">
    <property type="entry name" value="RuvB-like"/>
</dbReference>
<dbReference type="EC" id="3.6.4.12" evidence="8"/>
<evidence type="ECO:0000256" key="5">
    <source>
        <dbReference type="ARBA" id="ARBA00022806"/>
    </source>
</evidence>
<evidence type="ECO:0000256" key="8">
    <source>
        <dbReference type="RuleBase" id="RU363048"/>
    </source>
</evidence>
<dbReference type="Pfam" id="PF17856">
    <property type="entry name" value="TIP49_C"/>
    <property type="match status" value="1"/>
</dbReference>
<dbReference type="Gene3D" id="1.10.8.60">
    <property type="match status" value="1"/>
</dbReference>
<dbReference type="InterPro" id="IPR010339">
    <property type="entry name" value="TIP49_P-loop"/>
</dbReference>
<keyword evidence="8" id="KW-0804">Transcription</keyword>
<dbReference type="GO" id="GO:0016887">
    <property type="term" value="F:ATP hydrolysis activity"/>
    <property type="evidence" value="ECO:0007669"/>
    <property type="project" value="RHEA"/>
</dbReference>
<dbReference type="AlphaFoldDB" id="A0A5K3F8A8"/>
<evidence type="ECO:0000256" key="4">
    <source>
        <dbReference type="ARBA" id="ARBA00022801"/>
    </source>
</evidence>
<dbReference type="FunFam" id="2.40.50.360:FF:000001">
    <property type="entry name" value="RuvB-like helicase"/>
    <property type="match status" value="1"/>
</dbReference>
<evidence type="ECO:0000313" key="10">
    <source>
        <dbReference type="WBParaSite" id="MCU_006266-RA"/>
    </source>
</evidence>
<keyword evidence="5 8" id="KW-0347">Helicase</keyword>
<evidence type="ECO:0000259" key="9">
    <source>
        <dbReference type="SMART" id="SM00382"/>
    </source>
</evidence>
<dbReference type="Pfam" id="PF06068">
    <property type="entry name" value="TIP49"/>
    <property type="match status" value="1"/>
</dbReference>
<keyword evidence="4 8" id="KW-0378">Hydrolase</keyword>
<comment type="catalytic activity">
    <reaction evidence="8">
        <text>ATP + H2O = ADP + phosphate + H(+)</text>
        <dbReference type="Rhea" id="RHEA:13065"/>
        <dbReference type="ChEBI" id="CHEBI:15377"/>
        <dbReference type="ChEBI" id="CHEBI:15378"/>
        <dbReference type="ChEBI" id="CHEBI:30616"/>
        <dbReference type="ChEBI" id="CHEBI:43474"/>
        <dbReference type="ChEBI" id="CHEBI:456216"/>
        <dbReference type="EC" id="3.6.4.12"/>
    </reaction>
</comment>
<evidence type="ECO:0000256" key="2">
    <source>
        <dbReference type="ARBA" id="ARBA00007519"/>
    </source>
</evidence>
<dbReference type="PANTHER" id="PTHR11093">
    <property type="entry name" value="RUVB-RELATED REPTIN AND PONTIN"/>
    <property type="match status" value="1"/>
</dbReference>
<keyword evidence="7 8" id="KW-0539">Nucleus</keyword>
<reference evidence="10" key="1">
    <citation type="submission" date="2019-11" db="UniProtKB">
        <authorList>
            <consortium name="WormBaseParasite"/>
        </authorList>
    </citation>
    <scope>IDENTIFICATION</scope>
</reference>
<evidence type="ECO:0000256" key="7">
    <source>
        <dbReference type="ARBA" id="ARBA00023242"/>
    </source>
</evidence>
<dbReference type="InterPro" id="IPR003593">
    <property type="entry name" value="AAA+_ATPase"/>
</dbReference>
<sequence>MRIEEVNSTTKTQRIAAHSHIRGLGLDEHGEPLQNAAGLVGQIGAREAAGIIVEMIRSKKMAGRAVLMAGPPATGKTAIALAISQELGSRVPFCPMVGSEVFSSEIKKTEVLMENFRRAIGLRIKEVKEVYEGEVTELSPVETENPTGGYGKTISHVIISLRTVKGVKQLKLDPSIYESLQKEHVEVGDVIYIEANSGAVKRQGRCDVYTAEYDLEADEYVPLPKGEVHKKKEVVQDVTLHDLDIANARPQGGHDIVSMMGQLMKPKKTEITDKLRKEINKVVNKYIDQGIAELVPGVLFIDEIHMFDIECFTYLHRALESTIAPIVIFATNRGKCPIRGAEDIISPHGLPLDLLDRVMIIRTLPYSFDETLAILRIRAETEHLKVSEEGFQRLATIATESTLRFGIQLLTPASRLAQLAESEEITPEHINEVSGLFLNAKQSAKVLAEHGSQFLK</sequence>
<dbReference type="SMART" id="SM00382">
    <property type="entry name" value="AAA"/>
    <property type="match status" value="1"/>
</dbReference>
<keyword evidence="6 8" id="KW-0067">ATP-binding</keyword>
<protein>
    <recommendedName>
        <fullName evidence="8">RuvB-like helicase</fullName>
        <ecNumber evidence="8">3.6.4.12</ecNumber>
    </recommendedName>
</protein>